<evidence type="ECO:0000313" key="1">
    <source>
        <dbReference type="EMBL" id="AIK96729.1"/>
    </source>
</evidence>
<dbReference type="OrthoDB" id="115777at2"/>
<evidence type="ECO:0000313" key="2">
    <source>
        <dbReference type="Proteomes" id="UP000028926"/>
    </source>
</evidence>
<gene>
    <name evidence="1" type="ORF">ID47_08355</name>
</gene>
<dbReference type="Proteomes" id="UP000028926">
    <property type="component" value="Chromosome"/>
</dbReference>
<dbReference type="HOGENOM" id="CLU_2116558_0_0_5"/>
<name>A0A077AXK2_9PROT</name>
<keyword evidence="2" id="KW-1185">Reference proteome</keyword>
<accession>A0A077AXK2</accession>
<protein>
    <recommendedName>
        <fullName evidence="3">Lipoprotein</fullName>
    </recommendedName>
</protein>
<organism evidence="1 2">
    <name type="scientific">Candidatus Odyssella acanthamoebae</name>
    <dbReference type="NCBI Taxonomy" id="91604"/>
    <lineage>
        <taxon>Bacteria</taxon>
        <taxon>Pseudomonadati</taxon>
        <taxon>Pseudomonadota</taxon>
        <taxon>Alphaproteobacteria</taxon>
        <taxon>Holosporales</taxon>
        <taxon>Candidatus Paracaedibacteraceae</taxon>
        <taxon>Candidatus Odyssella</taxon>
    </lineage>
</organism>
<dbReference type="EMBL" id="CP008941">
    <property type="protein sequence ID" value="AIK96729.1"/>
    <property type="molecule type" value="Genomic_DNA"/>
</dbReference>
<reference evidence="1 2" key="1">
    <citation type="submission" date="2014-07" db="EMBL/GenBank/DDBJ databases">
        <title>Comparative genomic insights into amoeba endosymbionts belonging to the families of Holosporaceae and Candidatus Midichloriaceae within Rickettsiales.</title>
        <authorList>
            <person name="Wang Z."/>
            <person name="Wu M."/>
        </authorList>
    </citation>
    <scope>NUCLEOTIDE SEQUENCE [LARGE SCALE GENOMIC DNA]</scope>
    <source>
        <strain evidence="1">PRA3</strain>
    </source>
</reference>
<dbReference type="KEGG" id="paca:ID47_08355"/>
<proteinExistence type="predicted"/>
<evidence type="ECO:0008006" key="3">
    <source>
        <dbReference type="Google" id="ProtNLM"/>
    </source>
</evidence>
<dbReference type="RefSeq" id="WP_038465382.1">
    <property type="nucleotide sequence ID" value="NZ_CP008941.1"/>
</dbReference>
<sequence length="114" mass="12754">MKLKKLVAFVVTPIALISCSNETPQGISGTLTDTRLQASLMPFVATTVRANTSCKEDIGLQNVKKMYVTRPYNGQSWSEHWVVRACQKDYDVDINFSTHPIRGTSFNVAMLKDQ</sequence>
<dbReference type="PROSITE" id="PS51257">
    <property type="entry name" value="PROKAR_LIPOPROTEIN"/>
    <property type="match status" value="1"/>
</dbReference>
<dbReference type="AlphaFoldDB" id="A0A077AXK2"/>